<dbReference type="AlphaFoldDB" id="A0A8J3DMS5"/>
<keyword evidence="4" id="KW-1185">Reference proteome</keyword>
<organism evidence="3 4">
    <name type="scientific">Tianweitania populi</name>
    <dbReference type="NCBI Taxonomy" id="1607949"/>
    <lineage>
        <taxon>Bacteria</taxon>
        <taxon>Pseudomonadati</taxon>
        <taxon>Pseudomonadota</taxon>
        <taxon>Alphaproteobacteria</taxon>
        <taxon>Hyphomicrobiales</taxon>
        <taxon>Phyllobacteriaceae</taxon>
        <taxon>Tianweitania</taxon>
    </lineage>
</organism>
<name>A0A8J3DMS5_9HYPH</name>
<reference evidence="3" key="2">
    <citation type="submission" date="2020-09" db="EMBL/GenBank/DDBJ databases">
        <authorList>
            <person name="Sun Q."/>
            <person name="Kim S."/>
        </authorList>
    </citation>
    <scope>NUCLEOTIDE SEQUENCE</scope>
    <source>
        <strain evidence="3">KCTC 42249</strain>
    </source>
</reference>
<dbReference type="PANTHER" id="PTHR14969:SF13">
    <property type="entry name" value="AT30094P"/>
    <property type="match status" value="1"/>
</dbReference>
<feature type="domain" description="Phosphatidic acid phosphatase type 2/haloperoxidase" evidence="2">
    <location>
        <begin position="82"/>
        <end position="195"/>
    </location>
</feature>
<accession>A0A8J3DMS5</accession>
<feature type="transmembrane region" description="Helical" evidence="1">
    <location>
        <begin position="180"/>
        <end position="199"/>
    </location>
</feature>
<evidence type="ECO:0000313" key="4">
    <source>
        <dbReference type="Proteomes" id="UP000630142"/>
    </source>
</evidence>
<dbReference type="InterPro" id="IPR036938">
    <property type="entry name" value="PAP2/HPO_sf"/>
</dbReference>
<sequence length="222" mass="24477">MTIIAWSAAILIVALSFVDGDINAVVRASEAPLRAFMADWTDLVRIQWYIVPAGLLILIAGVADWDAPDSGARRVWSNLYAQAVFVFVAVGGALLTTNVFKIIFGRARPLLFDNFGHLHLQPFTLAYDFASFPSGHSTTAAAVTVILMTWMPRFRWLFLAAGLFMAASRVAADAHYPSDIVGGFTVGFLFTLTLARWLAQREIAFRMESGHLFPVPRFHRAG</sequence>
<dbReference type="SUPFAM" id="SSF48317">
    <property type="entry name" value="Acid phosphatase/Vanadium-dependent haloperoxidase"/>
    <property type="match status" value="1"/>
</dbReference>
<feature type="transmembrane region" description="Helical" evidence="1">
    <location>
        <begin position="79"/>
        <end position="104"/>
    </location>
</feature>
<evidence type="ECO:0000259" key="2">
    <source>
        <dbReference type="SMART" id="SM00014"/>
    </source>
</evidence>
<dbReference type="Gene3D" id="1.20.144.10">
    <property type="entry name" value="Phosphatidic acid phosphatase type 2/haloperoxidase"/>
    <property type="match status" value="2"/>
</dbReference>
<evidence type="ECO:0000313" key="3">
    <source>
        <dbReference type="EMBL" id="GHD07221.1"/>
    </source>
</evidence>
<feature type="transmembrane region" description="Helical" evidence="1">
    <location>
        <begin position="154"/>
        <end position="174"/>
    </location>
</feature>
<proteinExistence type="predicted"/>
<dbReference type="RefSeq" id="WP_189501476.1">
    <property type="nucleotide sequence ID" value="NZ_BMZQ01000001.1"/>
</dbReference>
<dbReference type="InterPro" id="IPR000326">
    <property type="entry name" value="PAP2/HPO"/>
</dbReference>
<dbReference type="Pfam" id="PF01569">
    <property type="entry name" value="PAP2"/>
    <property type="match status" value="1"/>
</dbReference>
<comment type="caution">
    <text evidence="3">The sequence shown here is derived from an EMBL/GenBank/DDBJ whole genome shotgun (WGS) entry which is preliminary data.</text>
</comment>
<evidence type="ECO:0000256" key="1">
    <source>
        <dbReference type="SAM" id="Phobius"/>
    </source>
</evidence>
<feature type="transmembrane region" description="Helical" evidence="1">
    <location>
        <begin position="46"/>
        <end position="67"/>
    </location>
</feature>
<protein>
    <submittedName>
        <fullName evidence="3">Phosphatase PAP2 family protein</fullName>
    </submittedName>
</protein>
<keyword evidence="1" id="KW-0812">Transmembrane</keyword>
<dbReference type="PANTHER" id="PTHR14969">
    <property type="entry name" value="SPHINGOSINE-1-PHOSPHATE PHOSPHOHYDROLASE"/>
    <property type="match status" value="1"/>
</dbReference>
<keyword evidence="1" id="KW-1133">Transmembrane helix</keyword>
<reference evidence="3" key="1">
    <citation type="journal article" date="2014" name="Int. J. Syst. Evol. Microbiol.">
        <title>Complete genome sequence of Corynebacterium casei LMG S-19264T (=DSM 44701T), isolated from a smear-ripened cheese.</title>
        <authorList>
            <consortium name="US DOE Joint Genome Institute (JGI-PGF)"/>
            <person name="Walter F."/>
            <person name="Albersmeier A."/>
            <person name="Kalinowski J."/>
            <person name="Ruckert C."/>
        </authorList>
    </citation>
    <scope>NUCLEOTIDE SEQUENCE</scope>
    <source>
        <strain evidence="3">KCTC 42249</strain>
    </source>
</reference>
<gene>
    <name evidence="3" type="ORF">GCM10016234_05420</name>
</gene>
<dbReference type="EMBL" id="BMZQ01000001">
    <property type="protein sequence ID" value="GHD07221.1"/>
    <property type="molecule type" value="Genomic_DNA"/>
</dbReference>
<dbReference type="Proteomes" id="UP000630142">
    <property type="component" value="Unassembled WGS sequence"/>
</dbReference>
<dbReference type="SMART" id="SM00014">
    <property type="entry name" value="acidPPc"/>
    <property type="match status" value="1"/>
</dbReference>
<keyword evidence="1" id="KW-0472">Membrane</keyword>